<dbReference type="InterPro" id="IPR036388">
    <property type="entry name" value="WH-like_DNA-bd_sf"/>
</dbReference>
<dbReference type="AlphaFoldDB" id="A0A941JSM5"/>
<evidence type="ECO:0000313" key="2">
    <source>
        <dbReference type="EMBL" id="MBR8827037.1"/>
    </source>
</evidence>
<accession>A0A941JSM5</accession>
<dbReference type="SUPFAM" id="SSF46689">
    <property type="entry name" value="Homeodomain-like"/>
    <property type="match status" value="1"/>
</dbReference>
<name>A0A941JSM5_9CHRO</name>
<proteinExistence type="predicted"/>
<dbReference type="InterPro" id="IPR002622">
    <property type="entry name" value="Transposase_14"/>
</dbReference>
<dbReference type="Gene3D" id="1.10.10.10">
    <property type="entry name" value="Winged helix-like DNA-binding domain superfamily/Winged helix DNA-binding domain"/>
    <property type="match status" value="1"/>
</dbReference>
<dbReference type="EMBL" id="JADQBC010000018">
    <property type="protein sequence ID" value="MBR8827037.1"/>
    <property type="molecule type" value="Genomic_DNA"/>
</dbReference>
<gene>
    <name evidence="2" type="ORF">DSM107014_03870</name>
</gene>
<protein>
    <submittedName>
        <fullName evidence="2">Transposase</fullName>
    </submittedName>
</protein>
<evidence type="ECO:0000313" key="3">
    <source>
        <dbReference type="Proteomes" id="UP000767446"/>
    </source>
</evidence>
<organism evidence="2 3">
    <name type="scientific">Gomphosphaeria aponina SAG 52.96 = DSM 107014</name>
    <dbReference type="NCBI Taxonomy" id="1521640"/>
    <lineage>
        <taxon>Bacteria</taxon>
        <taxon>Bacillati</taxon>
        <taxon>Cyanobacteriota</taxon>
        <taxon>Cyanophyceae</taxon>
        <taxon>Oscillatoriophycideae</taxon>
        <taxon>Chroococcales</taxon>
        <taxon>Gomphosphaeriaceae</taxon>
        <taxon>Gomphosphaeria</taxon>
    </lineage>
</organism>
<dbReference type="Pfam" id="PF01710">
    <property type="entry name" value="HTH_Tnp_IS630"/>
    <property type="match status" value="1"/>
</dbReference>
<reference evidence="2" key="1">
    <citation type="submission" date="2021-02" db="EMBL/GenBank/DDBJ databases">
        <title>Metagenome analyses of Stigonema ocellatum DSM 106950, Chlorogloea purpurea SAG 13.99 and Gomphosphaeria aponina DSM 107014.</title>
        <authorList>
            <person name="Marter P."/>
            <person name="Huang S."/>
        </authorList>
    </citation>
    <scope>NUCLEOTIDE SEQUENCE</scope>
    <source>
        <strain evidence="2">JP213</strain>
    </source>
</reference>
<feature type="domain" description="Transposase Synechocystis PCC 6803" evidence="1">
    <location>
        <begin position="5"/>
        <end position="115"/>
    </location>
</feature>
<evidence type="ECO:0000259" key="1">
    <source>
        <dbReference type="Pfam" id="PF01710"/>
    </source>
</evidence>
<comment type="caution">
    <text evidence="2">The sequence shown here is derived from an EMBL/GenBank/DDBJ whole genome shotgun (WGS) entry which is preliminary data.</text>
</comment>
<sequence>MAKPYSYDLRKKVIDAIELDGLKKSEASELFNLSRNTIDLWLKRLKETGDFSAKPNKPPGNNHKILDWSKFQEFAHINGDKTPQEMAQLWPEEISDRTISRAFKKTGKISRKKKYSKDGNS</sequence>
<dbReference type="InterPro" id="IPR009057">
    <property type="entry name" value="Homeodomain-like_sf"/>
</dbReference>
<dbReference type="Proteomes" id="UP000767446">
    <property type="component" value="Unassembled WGS sequence"/>
</dbReference>